<dbReference type="NCBIfam" id="TIGR00566">
    <property type="entry name" value="trpG_papA"/>
    <property type="match status" value="1"/>
</dbReference>
<feature type="domain" description="Glutamine amidotransferase" evidence="2">
    <location>
        <begin position="3"/>
        <end position="108"/>
    </location>
</feature>
<dbReference type="PANTHER" id="PTHR43418">
    <property type="entry name" value="MULTIFUNCTIONAL TRYPTOPHAN BIOSYNTHESIS PROTEIN-RELATED"/>
    <property type="match status" value="1"/>
</dbReference>
<dbReference type="PANTHER" id="PTHR43418:SF4">
    <property type="entry name" value="MULTIFUNCTIONAL TRYPTOPHAN BIOSYNTHESIS PROTEIN"/>
    <property type="match status" value="1"/>
</dbReference>
<accession>X0UYW9</accession>
<evidence type="ECO:0000256" key="1">
    <source>
        <dbReference type="ARBA" id="ARBA00022962"/>
    </source>
</evidence>
<dbReference type="PRINTS" id="PR00096">
    <property type="entry name" value="GATASE"/>
</dbReference>
<feature type="non-terminal residue" evidence="3">
    <location>
        <position position="110"/>
    </location>
</feature>
<dbReference type="InterPro" id="IPR017926">
    <property type="entry name" value="GATASE"/>
</dbReference>
<evidence type="ECO:0000313" key="3">
    <source>
        <dbReference type="EMBL" id="GAG11024.1"/>
    </source>
</evidence>
<organism evidence="3">
    <name type="scientific">marine sediment metagenome</name>
    <dbReference type="NCBI Taxonomy" id="412755"/>
    <lineage>
        <taxon>unclassified sequences</taxon>
        <taxon>metagenomes</taxon>
        <taxon>ecological metagenomes</taxon>
    </lineage>
</organism>
<dbReference type="CDD" id="cd01743">
    <property type="entry name" value="GATase1_Anthranilate_Synthase"/>
    <property type="match status" value="1"/>
</dbReference>
<dbReference type="Gene3D" id="3.40.50.880">
    <property type="match status" value="1"/>
</dbReference>
<sequence length="110" mass="12112">MVLIIDNYDSFVYNLAQYVGELGWEPRVFRNNQISLPDIEELNPSHIIISPGPCTPLEANISNDVVRYFGGKIPILGVCLGHQCIGYAYGGRIGRALPVHGKSALIYHDG</sequence>
<dbReference type="GO" id="GO:0004049">
    <property type="term" value="F:anthranilate synthase activity"/>
    <property type="evidence" value="ECO:0007669"/>
    <property type="project" value="TreeGrafter"/>
</dbReference>
<dbReference type="InterPro" id="IPR050472">
    <property type="entry name" value="Anth_synth/Amidotransfase"/>
</dbReference>
<dbReference type="EMBL" id="BARS01020754">
    <property type="protein sequence ID" value="GAG11024.1"/>
    <property type="molecule type" value="Genomic_DNA"/>
</dbReference>
<gene>
    <name evidence="3" type="ORF">S01H1_33429</name>
</gene>
<dbReference type="InterPro" id="IPR029062">
    <property type="entry name" value="Class_I_gatase-like"/>
</dbReference>
<dbReference type="GO" id="GO:0005829">
    <property type="term" value="C:cytosol"/>
    <property type="evidence" value="ECO:0007669"/>
    <property type="project" value="TreeGrafter"/>
</dbReference>
<comment type="caution">
    <text evidence="3">The sequence shown here is derived from an EMBL/GenBank/DDBJ whole genome shotgun (WGS) entry which is preliminary data.</text>
</comment>
<dbReference type="PRINTS" id="PR00097">
    <property type="entry name" value="ANTSNTHASEII"/>
</dbReference>
<proteinExistence type="predicted"/>
<dbReference type="PROSITE" id="PS51273">
    <property type="entry name" value="GATASE_TYPE_1"/>
    <property type="match status" value="1"/>
</dbReference>
<keyword evidence="1" id="KW-0315">Glutamine amidotransferase</keyword>
<dbReference type="AlphaFoldDB" id="X0UYW9"/>
<evidence type="ECO:0000259" key="2">
    <source>
        <dbReference type="Pfam" id="PF00117"/>
    </source>
</evidence>
<dbReference type="GO" id="GO:0000162">
    <property type="term" value="P:L-tryptophan biosynthetic process"/>
    <property type="evidence" value="ECO:0007669"/>
    <property type="project" value="TreeGrafter"/>
</dbReference>
<reference evidence="3" key="1">
    <citation type="journal article" date="2014" name="Front. Microbiol.">
        <title>High frequency of phylogenetically diverse reductive dehalogenase-homologous genes in deep subseafloor sedimentary metagenomes.</title>
        <authorList>
            <person name="Kawai M."/>
            <person name="Futagami T."/>
            <person name="Toyoda A."/>
            <person name="Takaki Y."/>
            <person name="Nishi S."/>
            <person name="Hori S."/>
            <person name="Arai W."/>
            <person name="Tsubouchi T."/>
            <person name="Morono Y."/>
            <person name="Uchiyama I."/>
            <person name="Ito T."/>
            <person name="Fujiyama A."/>
            <person name="Inagaki F."/>
            <person name="Takami H."/>
        </authorList>
    </citation>
    <scope>NUCLEOTIDE SEQUENCE</scope>
    <source>
        <strain evidence="3">Expedition CK06-06</strain>
    </source>
</reference>
<dbReference type="InterPro" id="IPR006221">
    <property type="entry name" value="TrpG/PapA_dom"/>
</dbReference>
<protein>
    <recommendedName>
        <fullName evidence="2">Glutamine amidotransferase domain-containing protein</fullName>
    </recommendedName>
</protein>
<dbReference type="PRINTS" id="PR00099">
    <property type="entry name" value="CPSGATASE"/>
</dbReference>
<name>X0UYW9_9ZZZZ</name>
<dbReference type="Pfam" id="PF00117">
    <property type="entry name" value="GATase"/>
    <property type="match status" value="1"/>
</dbReference>
<dbReference type="SUPFAM" id="SSF52317">
    <property type="entry name" value="Class I glutamine amidotransferase-like"/>
    <property type="match status" value="1"/>
</dbReference>